<dbReference type="InterPro" id="IPR003368">
    <property type="entry name" value="POMP_repeat"/>
</dbReference>
<keyword evidence="7" id="KW-0998">Cell outer membrane</keyword>
<dbReference type="GO" id="GO:0043130">
    <property type="term" value="F:ubiquitin binding"/>
    <property type="evidence" value="ECO:0007669"/>
    <property type="project" value="TreeGrafter"/>
</dbReference>
<comment type="caution">
    <text evidence="9">The sequence shown here is derived from an EMBL/GenBank/DDBJ whole genome shotgun (WGS) entry which is preliminary data.</text>
</comment>
<dbReference type="Pfam" id="PF02415">
    <property type="entry name" value="Chlam_PMP"/>
    <property type="match status" value="1"/>
</dbReference>
<evidence type="ECO:0000256" key="1">
    <source>
        <dbReference type="ARBA" id="ARBA00004196"/>
    </source>
</evidence>
<keyword evidence="6" id="KW-0472">Membrane</keyword>
<dbReference type="SMART" id="SM00710">
    <property type="entry name" value="PbH1"/>
    <property type="match status" value="13"/>
</dbReference>
<keyword evidence="10" id="KW-1185">Reference proteome</keyword>
<evidence type="ECO:0008006" key="11">
    <source>
        <dbReference type="Google" id="ProtNLM"/>
    </source>
</evidence>
<evidence type="ECO:0000256" key="7">
    <source>
        <dbReference type="ARBA" id="ARBA00023237"/>
    </source>
</evidence>
<accession>A0A835WF82</accession>
<dbReference type="EMBL" id="JAEHOC010000001">
    <property type="protein sequence ID" value="KAG2446306.1"/>
    <property type="molecule type" value="Genomic_DNA"/>
</dbReference>
<dbReference type="SUPFAM" id="SSF51126">
    <property type="entry name" value="Pectin lyase-like"/>
    <property type="match status" value="2"/>
</dbReference>
<dbReference type="GO" id="GO:0000724">
    <property type="term" value="P:double-strand break repair via homologous recombination"/>
    <property type="evidence" value="ECO:0007669"/>
    <property type="project" value="TreeGrafter"/>
</dbReference>
<sequence>MHLPPASTWMRGFDPVWFYYGGDTVDVVYRIVYRYANGAHSCPAPLTLRTSSEDYKYSMVAWSMDRTASPPGKRTIMVQRKGHIGKLYGVGPAWLTDLWIDVTDTVDDGSSDVVSAMDRTNGYDPTTGELDVAGPAVAGWRWKHGSVGLTSLYVPETFPELTATNGAGINATYQLVYELWTTQATTDFLAYSYPGPLRFTVHHPRSSTPLLIYVQLESVVHPANLAALLLQRVEGDSVWTVARLPPESNEIKLQQQMLLFRDETNIQGWGCPPSVAPPAGLGSPDASKDAMNSSGQTMGKVAAEDRSAAGTNSSSKPPPQQTVGAMLVTGARDVRLEGFSCQHVTGATAWSCLAVEYAAVEDLMVKPTAPIYSLIMEDTHVLENSVSPAVEAGMAALAQGQVDTVVRALLNMTSLNGAGAVVLLAHNATTTAANTSTTVDIHIQQSDLSYNTGGAGSVLFLGPGLEGDMVLARTSINHNNASGNGGAICTMGFLQSLKLTRGSSFDGNSAAAQGGAVYAPLGYGLFSLDSSSASGNQASEGGIMASGLNAGNVTITNGSRMDHNMAAQACPLLSAWVQSADLPPADYGGANVTIRASSVSHNNGGLRAFTFFILRSLTVTDAIIEGGSVSLTHVGWYPVPSFDRDLYFIHIERSHFINAVNLYTGFITWCAANVHELRILDSVIERNSVLASGVLGSGYLFSNVLIRNTSISHNMINRTDASYGAVLASFASAGNVTFEDVVIRNNTGGRYGGFNVAQLGSLTISGPRTVMEGFVNGFFIVDESAGAITISDGALIRDNVDLSGARSGGFIQIAKNAGDITIDNATLLNGMAGINGGFIYVANDVVGSIRMSNARVEGHSAANGAGGLIAVGGNVQGVVEITNSRICGCQAKTSGGALYIQSGVFGGIFLAGANTSLCGNRALTGSGGAIAGGFTVPVAAVSDGAQLLDNKAEVDGGAVWASGLLGNVTISRGARVARNSAAENGGAFAAGFIAGLELRDGGEAIGNAAGVDGGLVWADRLTSVWIRGASATSNSAGNSGGVLAVNTLPDLVEMDGAVLSENRAKQGGGGAISVRVPVPGSALLSQVSPSGQALFSITGGSALSGNYAYMDGGVISIIAEQRGNAIDAVSNAPQIQLSVRMETSDFRANKAGGAGGAVFVSAPALGAVRVAITALQCRFTRNTAGSSVFERGSTIDSGYGGAVAATSTPKYRAMAMLESAEQQQQWAYGTSSSGSSSRGAAALAYLDSACSLLLQGCGFEDNTALGNGGAVSVVSCPTRVTQSSFTRNTAQFSGGGLSSQVESLDIASVLGAAQRQQQERRRLQQQPQPLPLKPSESNPWLQVHDSNFSNNTAIGACGGGLHVEFGRGEGASVARCQFSRNTAASASGGAMCLQARGSSGRAAVADCSFRGNSAAELGGGVLAELGGGGGGHRLLLSRLTMQSDAAGRAGGAVALTSISAASALTLRDSSISNSSSLQGGAIYAQCSATPNSAAASGGEGALASATAGSCSSGGGDVLSIYNSTISRCLARGSGGGLYLAAGTTATVQNCTFTANTAVLSGGAVRGSECARLSLERVAVQGGSAGQLGGGVASTCAVLLLNGSSITSNSALTGGGLALSGPGVAAGSAEQQTAARSTATIINVRLASNSAGSSSSSSSSSSSGGSSTATGSSGSSTQQAAAYP</sequence>
<feature type="region of interest" description="Disordered" evidence="8">
    <location>
        <begin position="1315"/>
        <end position="1337"/>
    </location>
</feature>
<feature type="region of interest" description="Disordered" evidence="8">
    <location>
        <begin position="271"/>
        <end position="322"/>
    </location>
</feature>
<proteinExistence type="predicted"/>
<keyword evidence="5" id="KW-0732">Signal</keyword>
<dbReference type="OrthoDB" id="541927at2759"/>
<evidence type="ECO:0000256" key="3">
    <source>
        <dbReference type="ARBA" id="ARBA00004613"/>
    </source>
</evidence>
<dbReference type="InterPro" id="IPR051246">
    <property type="entry name" value="WDR48"/>
</dbReference>
<dbReference type="Proteomes" id="UP000650467">
    <property type="component" value="Unassembled WGS sequence"/>
</dbReference>
<dbReference type="InterPro" id="IPR011050">
    <property type="entry name" value="Pectin_lyase_fold/virulence"/>
</dbReference>
<evidence type="ECO:0000256" key="2">
    <source>
        <dbReference type="ARBA" id="ARBA00004442"/>
    </source>
</evidence>
<feature type="region of interest" description="Disordered" evidence="8">
    <location>
        <begin position="1648"/>
        <end position="1683"/>
    </location>
</feature>
<evidence type="ECO:0000256" key="5">
    <source>
        <dbReference type="ARBA" id="ARBA00022729"/>
    </source>
</evidence>
<evidence type="ECO:0000256" key="6">
    <source>
        <dbReference type="ARBA" id="ARBA00023136"/>
    </source>
</evidence>
<reference evidence="9" key="1">
    <citation type="journal article" date="2020" name="bioRxiv">
        <title>Comparative genomics of Chlamydomonas.</title>
        <authorList>
            <person name="Craig R.J."/>
            <person name="Hasan A.R."/>
            <person name="Ness R.W."/>
            <person name="Keightley P.D."/>
        </authorList>
    </citation>
    <scope>NUCLEOTIDE SEQUENCE</scope>
    <source>
        <strain evidence="9">SAG 7.73</strain>
    </source>
</reference>
<dbReference type="InterPro" id="IPR006626">
    <property type="entry name" value="PbH1"/>
</dbReference>
<gene>
    <name evidence="9" type="ORF">HXX76_000894</name>
</gene>
<keyword evidence="4" id="KW-0964">Secreted</keyword>
<feature type="compositionally biased region" description="Low complexity" evidence="8">
    <location>
        <begin position="1648"/>
        <end position="1676"/>
    </location>
</feature>
<evidence type="ECO:0000313" key="10">
    <source>
        <dbReference type="Proteomes" id="UP000650467"/>
    </source>
</evidence>
<dbReference type="PANTHER" id="PTHR19862">
    <property type="entry name" value="WD REPEAT-CONTAINING PROTEIN 48"/>
    <property type="match status" value="1"/>
</dbReference>
<dbReference type="PANTHER" id="PTHR19862:SF14">
    <property type="entry name" value="WD REPEAT-CONTAINING PROTEIN 48"/>
    <property type="match status" value="1"/>
</dbReference>
<evidence type="ECO:0000256" key="8">
    <source>
        <dbReference type="SAM" id="MobiDB-lite"/>
    </source>
</evidence>
<dbReference type="GO" id="GO:0005576">
    <property type="term" value="C:extracellular region"/>
    <property type="evidence" value="ECO:0007669"/>
    <property type="project" value="UniProtKB-SubCell"/>
</dbReference>
<organism evidence="9 10">
    <name type="scientific">Chlamydomonas incerta</name>
    <dbReference type="NCBI Taxonomy" id="51695"/>
    <lineage>
        <taxon>Eukaryota</taxon>
        <taxon>Viridiplantae</taxon>
        <taxon>Chlorophyta</taxon>
        <taxon>core chlorophytes</taxon>
        <taxon>Chlorophyceae</taxon>
        <taxon>CS clade</taxon>
        <taxon>Chlamydomonadales</taxon>
        <taxon>Chlamydomonadaceae</taxon>
        <taxon>Chlamydomonas</taxon>
    </lineage>
</organism>
<evidence type="ECO:0000313" key="9">
    <source>
        <dbReference type="EMBL" id="KAG2446306.1"/>
    </source>
</evidence>
<evidence type="ECO:0000256" key="4">
    <source>
        <dbReference type="ARBA" id="ARBA00022525"/>
    </source>
</evidence>
<name>A0A835WF82_CHLIN</name>
<protein>
    <recommendedName>
        <fullName evidence="11">Right handed beta helix domain-containing protein</fullName>
    </recommendedName>
</protein>
<comment type="subcellular location">
    <subcellularLocation>
        <location evidence="1">Cell envelope</location>
    </subcellularLocation>
    <subcellularLocation>
        <location evidence="2">Cell outer membrane</location>
    </subcellularLocation>
    <subcellularLocation>
        <location evidence="3">Secreted</location>
    </subcellularLocation>
</comment>